<dbReference type="GO" id="GO:0016740">
    <property type="term" value="F:transferase activity"/>
    <property type="evidence" value="ECO:0007669"/>
    <property type="project" value="UniProtKB-KW"/>
</dbReference>
<accession>A0A0N0NIL1</accession>
<dbReference type="SUPFAM" id="SSF75304">
    <property type="entry name" value="Amidase signature (AS) enzymes"/>
    <property type="match status" value="1"/>
</dbReference>
<gene>
    <name evidence="3" type="ORF">AB675_10939</name>
</gene>
<evidence type="ECO:0000313" key="3">
    <source>
        <dbReference type="EMBL" id="KPI35569.1"/>
    </source>
</evidence>
<dbReference type="VEuPathDB" id="FungiDB:AB675_10939"/>
<dbReference type="GeneID" id="28731623"/>
<dbReference type="PANTHER" id="PTHR11895">
    <property type="entry name" value="TRANSAMIDASE"/>
    <property type="match status" value="1"/>
</dbReference>
<dbReference type="Proteomes" id="UP000038010">
    <property type="component" value="Unassembled WGS sequence"/>
</dbReference>
<proteinExistence type="predicted"/>
<feature type="domain" description="Amidase" evidence="2">
    <location>
        <begin position="69"/>
        <end position="361"/>
    </location>
</feature>
<dbReference type="AlphaFoldDB" id="A0A0N0NIL1"/>
<dbReference type="InterPro" id="IPR000120">
    <property type="entry name" value="Amidase"/>
</dbReference>
<keyword evidence="4" id="KW-1185">Reference proteome</keyword>
<feature type="region of interest" description="Disordered" evidence="1">
    <location>
        <begin position="97"/>
        <end position="128"/>
    </location>
</feature>
<organism evidence="3 4">
    <name type="scientific">Cyphellophora attinorum</name>
    <dbReference type="NCBI Taxonomy" id="1664694"/>
    <lineage>
        <taxon>Eukaryota</taxon>
        <taxon>Fungi</taxon>
        <taxon>Dikarya</taxon>
        <taxon>Ascomycota</taxon>
        <taxon>Pezizomycotina</taxon>
        <taxon>Eurotiomycetes</taxon>
        <taxon>Chaetothyriomycetidae</taxon>
        <taxon>Chaetothyriales</taxon>
        <taxon>Cyphellophoraceae</taxon>
        <taxon>Cyphellophora</taxon>
    </lineage>
</organism>
<evidence type="ECO:0000313" key="4">
    <source>
        <dbReference type="Proteomes" id="UP000038010"/>
    </source>
</evidence>
<dbReference type="InterPro" id="IPR023631">
    <property type="entry name" value="Amidase_dom"/>
</dbReference>
<dbReference type="InterPro" id="IPR036928">
    <property type="entry name" value="AS_sf"/>
</dbReference>
<dbReference type="STRING" id="1664694.A0A0N0NIL1"/>
<dbReference type="RefSeq" id="XP_017995532.1">
    <property type="nucleotide sequence ID" value="XM_018139743.1"/>
</dbReference>
<dbReference type="OrthoDB" id="6428749at2759"/>
<dbReference type="PANTHER" id="PTHR11895:SF67">
    <property type="entry name" value="AMIDASE DOMAIN-CONTAINING PROTEIN"/>
    <property type="match status" value="1"/>
</dbReference>
<reference evidence="3 4" key="1">
    <citation type="submission" date="2015-06" db="EMBL/GenBank/DDBJ databases">
        <title>Draft genome of the ant-associated black yeast Phialophora attae CBS 131958.</title>
        <authorList>
            <person name="Moreno L.F."/>
            <person name="Stielow B.J."/>
            <person name="de Hoog S."/>
            <person name="Vicente V.A."/>
            <person name="Weiss V.A."/>
            <person name="de Vries M."/>
            <person name="Cruz L.M."/>
            <person name="Souza E.M."/>
        </authorList>
    </citation>
    <scope>NUCLEOTIDE SEQUENCE [LARGE SCALE GENOMIC DNA]</scope>
    <source>
        <strain evidence="3 4">CBS 131958</strain>
    </source>
</reference>
<keyword evidence="3" id="KW-0808">Transferase</keyword>
<comment type="caution">
    <text evidence="3">The sequence shown here is derived from an EMBL/GenBank/DDBJ whole genome shotgun (WGS) entry which is preliminary data.</text>
</comment>
<dbReference type="Pfam" id="PF01425">
    <property type="entry name" value="Amidase"/>
    <property type="match status" value="1"/>
</dbReference>
<protein>
    <submittedName>
        <fullName evidence="3">Glutamyl-tRNA(Gln) amidotransferase subunit A</fullName>
    </submittedName>
</protein>
<dbReference type="EMBL" id="LFJN01000039">
    <property type="protein sequence ID" value="KPI35569.1"/>
    <property type="molecule type" value="Genomic_DNA"/>
</dbReference>
<feature type="compositionally biased region" description="Low complexity" evidence="1">
    <location>
        <begin position="97"/>
        <end position="106"/>
    </location>
</feature>
<evidence type="ECO:0000259" key="2">
    <source>
        <dbReference type="Pfam" id="PF01425"/>
    </source>
</evidence>
<evidence type="ECO:0000256" key="1">
    <source>
        <dbReference type="SAM" id="MobiDB-lite"/>
    </source>
</evidence>
<dbReference type="Gene3D" id="3.90.1300.10">
    <property type="entry name" value="Amidase signature (AS) domain"/>
    <property type="match status" value="1"/>
</dbReference>
<name>A0A0N0NIL1_9EURO</name>
<sequence length="390" mass="41936">MDDHHSPSATSTLSELQSGALSVTDYTTRLLDRINKREPQIHAWAYLNNDAALSEAAIIDGVPTFNAPILTSQDATAVRLLREAGALIIGKTTTTQFASTTTGGPTVNPHSPPGKAHTPGGSSSGSAAAVADGHVPLALGTQTGGSIVRPASFCGVYGYKPTWGMVSTEGMARYSTTCDTVGFFARSVEDLELVASVFQPLAAIMGSASSPREVFPPGSGTKVALLKTHVWTDLDNSTPNLERAWLETRDRLIRAGYEPVEVSLPSEFAAMTTYHANILAHEAVAQFWTFYTNPEHRKHLDRVIVDGVEKGLQLSRSPETMREAYDGVTKLRTLWDEWAKVWDVIVTPSTRDCAPRGLEWTGDACFNAMWTALGAPCVACRGWWVGGEGG</sequence>